<feature type="transmembrane region" description="Helical" evidence="1">
    <location>
        <begin position="41"/>
        <end position="60"/>
    </location>
</feature>
<dbReference type="RefSeq" id="WP_184095158.1">
    <property type="nucleotide sequence ID" value="NZ_JACIJH010000001.1"/>
</dbReference>
<protein>
    <submittedName>
        <fullName evidence="2">Uncharacterized protein</fullName>
    </submittedName>
</protein>
<dbReference type="EMBL" id="JACIJH010000001">
    <property type="protein sequence ID" value="MBB5705290.1"/>
    <property type="molecule type" value="Genomic_DNA"/>
</dbReference>
<comment type="caution">
    <text evidence="2">The sequence shown here is derived from an EMBL/GenBank/DDBJ whole genome shotgun (WGS) entry which is preliminary data.</text>
</comment>
<keyword evidence="1" id="KW-1133">Transmembrane helix</keyword>
<organism evidence="2 3">
    <name type="scientific">Sphingopyxis panaciterrulae</name>
    <dbReference type="NCBI Taxonomy" id="462372"/>
    <lineage>
        <taxon>Bacteria</taxon>
        <taxon>Pseudomonadati</taxon>
        <taxon>Pseudomonadota</taxon>
        <taxon>Alphaproteobacteria</taxon>
        <taxon>Sphingomonadales</taxon>
        <taxon>Sphingomonadaceae</taxon>
        <taxon>Sphingopyxis</taxon>
    </lineage>
</organism>
<evidence type="ECO:0000313" key="3">
    <source>
        <dbReference type="Proteomes" id="UP000537161"/>
    </source>
</evidence>
<keyword evidence="1" id="KW-0812">Transmembrane</keyword>
<dbReference type="Proteomes" id="UP000537161">
    <property type="component" value="Unassembled WGS sequence"/>
</dbReference>
<sequence length="88" mass="9140">MDDELYILSRIDLPAALDTLDDRIIGALSIRRREGVAARRLTALVAFVSLGIGIVAGSATPQSVVAASPLSPFGPPSALTPSVLLDVQ</sequence>
<gene>
    <name evidence="2" type="ORF">FHR21_000615</name>
</gene>
<reference evidence="2 3" key="1">
    <citation type="submission" date="2020-08" db="EMBL/GenBank/DDBJ databases">
        <title>Genomic Encyclopedia of Type Strains, Phase IV (KMG-IV): sequencing the most valuable type-strain genomes for metagenomic binning, comparative biology and taxonomic classification.</title>
        <authorList>
            <person name="Goeker M."/>
        </authorList>
    </citation>
    <scope>NUCLEOTIDE SEQUENCE [LARGE SCALE GENOMIC DNA]</scope>
    <source>
        <strain evidence="2 3">DSM 27163</strain>
    </source>
</reference>
<keyword evidence="1" id="KW-0472">Membrane</keyword>
<name>A0A7W9B2Y3_9SPHN</name>
<accession>A0A7W9B2Y3</accession>
<evidence type="ECO:0000256" key="1">
    <source>
        <dbReference type="SAM" id="Phobius"/>
    </source>
</evidence>
<dbReference type="AlphaFoldDB" id="A0A7W9B2Y3"/>
<keyword evidence="3" id="KW-1185">Reference proteome</keyword>
<evidence type="ECO:0000313" key="2">
    <source>
        <dbReference type="EMBL" id="MBB5705290.1"/>
    </source>
</evidence>
<proteinExistence type="predicted"/>